<reference evidence="10" key="1">
    <citation type="submission" date="2023-07" db="EMBL/GenBank/DDBJ databases">
        <title>Description of three actinobacteria isolated from air of manufacturing shop in a pharmaceutical factory.</title>
        <authorList>
            <person name="Zhang D.-F."/>
        </authorList>
    </citation>
    <scope>NUCLEOTIDE SEQUENCE [LARGE SCALE GENOMIC DNA]</scope>
    <source>
        <strain evidence="10">CCTCC AB 207010</strain>
    </source>
</reference>
<dbReference type="RefSeq" id="WP_310536027.1">
    <property type="nucleotide sequence ID" value="NZ_BAAAOC010000008.1"/>
</dbReference>
<feature type="compositionally biased region" description="Polar residues" evidence="8">
    <location>
        <begin position="155"/>
        <end position="170"/>
    </location>
</feature>
<evidence type="ECO:0000256" key="8">
    <source>
        <dbReference type="SAM" id="MobiDB-lite"/>
    </source>
</evidence>
<keyword evidence="4 7" id="KW-0472">Membrane</keyword>
<feature type="transmembrane region" description="Helical" evidence="7">
    <location>
        <begin position="337"/>
        <end position="357"/>
    </location>
</feature>
<comment type="catalytic activity">
    <reaction evidence="7">
        <text>a peptidoglycan chain = a peptidoglycan chain with N-acetyl-1,6-anhydromuramyl-[peptide] at the reducing end + a peptidoglycan chain with N-acetylglucosamine at the non-reducing end.</text>
        <dbReference type="EC" id="4.2.2.29"/>
    </reaction>
</comment>
<feature type="region of interest" description="Disordered" evidence="8">
    <location>
        <begin position="604"/>
        <end position="625"/>
    </location>
</feature>
<evidence type="ECO:0000313" key="10">
    <source>
        <dbReference type="Proteomes" id="UP001260872"/>
    </source>
</evidence>
<keyword evidence="3 7" id="KW-1133">Transmembrane helix</keyword>
<evidence type="ECO:0000256" key="2">
    <source>
        <dbReference type="ARBA" id="ARBA00022692"/>
    </source>
</evidence>
<dbReference type="EMBL" id="JAVKGT010000001">
    <property type="protein sequence ID" value="MDR5710637.1"/>
    <property type="molecule type" value="Genomic_DNA"/>
</dbReference>
<dbReference type="Proteomes" id="UP001260872">
    <property type="component" value="Unassembled WGS sequence"/>
</dbReference>
<feature type="compositionally biased region" description="Basic and acidic residues" evidence="8">
    <location>
        <begin position="17"/>
        <end position="34"/>
    </location>
</feature>
<organism evidence="9 10">
    <name type="scientific">Nesterenkonia flava</name>
    <dbReference type="NCBI Taxonomy" id="469799"/>
    <lineage>
        <taxon>Bacteria</taxon>
        <taxon>Bacillati</taxon>
        <taxon>Actinomycetota</taxon>
        <taxon>Actinomycetes</taxon>
        <taxon>Micrococcales</taxon>
        <taxon>Micrococcaceae</taxon>
        <taxon>Nesterenkonia</taxon>
    </lineage>
</organism>
<gene>
    <name evidence="7" type="primary">mltG</name>
    <name evidence="9" type="ORF">RH857_00570</name>
</gene>
<comment type="similarity">
    <text evidence="7">Belongs to the transglycosylase MltG family.</text>
</comment>
<accession>A0ABU1FPR1</accession>
<name>A0ABU1FPR1_9MICC</name>
<sequence length="699" mass="76016">MSDEQPPEVGSRRRRREIREARERARAAERERLAAARRLGSTATPGGIFDQEASEPKVDRAAENGHRSAQSQNDPAFPSRRALRQQRETGSIPRISPETPQPKPVNTALGEEQPPVASSRVPRAQESRDSATNEEPTWARLAAAQQQSRSVQQQPDRSIQAPGQRTVSAAESSRGQQQGESESLPIASSRHESAPASPAGGTEPGGGTPEDSSAEGSADEGVSAASPVPEAGPATPFEHVLSPQQPSSPAEAEHVPEDEHAYAGEDFHDHEDFDGEYAEEWELTEDGEYIEHDENGVPVLVGASSYGRGYQTVTAVDSEMSRNLLERRRAKRRRRNIAMGIAFGGFVALMVGLVIVVQSLSGIFGDSEPQDYEQVAGDLVSFRIEEGDGLENVAGRLVDQGIVASRDAFFDAVAEFEGDATPHPDEFMLNEQMPAADAVEAIFGDGVPVYTVYIEPNMWIEEAFAEIAAQTPHSVQDLEAAAADPTAYGLPEQALSLEGYLPPGEHSFPIEDEMTAEEILTELTSITLERLEEQGITDPQEQYETVIIASLITAEANHNDPDSYPVMAGAIQNRLEPDNPQTDGYLFIDATNNYGLGEHDIHGATQLDEDSPWNSRTQPGLPPGPVGAPLRATLEAAAHPQENDYNYWVTVNLETGQTEFSETYEQHQVYEREFLQWCDDNPGVCSPADVESAEEGFEG</sequence>
<dbReference type="Pfam" id="PF02618">
    <property type="entry name" value="YceG"/>
    <property type="match status" value="1"/>
</dbReference>
<evidence type="ECO:0000256" key="5">
    <source>
        <dbReference type="ARBA" id="ARBA00023239"/>
    </source>
</evidence>
<keyword evidence="6 7" id="KW-0961">Cell wall biogenesis/degradation</keyword>
<evidence type="ECO:0000256" key="6">
    <source>
        <dbReference type="ARBA" id="ARBA00023316"/>
    </source>
</evidence>
<dbReference type="EC" id="4.2.2.29" evidence="7"/>
<keyword evidence="5 7" id="KW-0456">Lyase</keyword>
<comment type="caution">
    <text evidence="9">The sequence shown here is derived from an EMBL/GenBank/DDBJ whole genome shotgun (WGS) entry which is preliminary data.</text>
</comment>
<dbReference type="InterPro" id="IPR003770">
    <property type="entry name" value="MLTG-like"/>
</dbReference>
<keyword evidence="2 7" id="KW-0812">Transmembrane</keyword>
<evidence type="ECO:0000256" key="7">
    <source>
        <dbReference type="HAMAP-Rule" id="MF_02065"/>
    </source>
</evidence>
<dbReference type="PANTHER" id="PTHR30518:SF2">
    <property type="entry name" value="ENDOLYTIC MUREIN TRANSGLYCOSYLASE"/>
    <property type="match status" value="1"/>
</dbReference>
<comment type="subcellular location">
    <subcellularLocation>
        <location evidence="7">Cell membrane</location>
        <topology evidence="7">Single-pass membrane protein</topology>
    </subcellularLocation>
</comment>
<keyword evidence="10" id="KW-1185">Reference proteome</keyword>
<proteinExistence type="inferred from homology"/>
<dbReference type="Gene3D" id="3.30.1490.480">
    <property type="entry name" value="Endolytic murein transglycosylase"/>
    <property type="match status" value="1"/>
</dbReference>
<dbReference type="HAMAP" id="MF_02065">
    <property type="entry name" value="MltG"/>
    <property type="match status" value="1"/>
</dbReference>
<evidence type="ECO:0000256" key="3">
    <source>
        <dbReference type="ARBA" id="ARBA00022989"/>
    </source>
</evidence>
<feature type="compositionally biased region" description="Basic and acidic residues" evidence="8">
    <location>
        <begin position="54"/>
        <end position="66"/>
    </location>
</feature>
<evidence type="ECO:0000256" key="4">
    <source>
        <dbReference type="ARBA" id="ARBA00023136"/>
    </source>
</evidence>
<evidence type="ECO:0000313" key="9">
    <source>
        <dbReference type="EMBL" id="MDR5710637.1"/>
    </source>
</evidence>
<protein>
    <recommendedName>
        <fullName evidence="7">Endolytic murein transglycosylase</fullName>
        <ecNumber evidence="7">4.2.2.29</ecNumber>
    </recommendedName>
    <alternativeName>
        <fullName evidence="7">Peptidoglycan lytic transglycosylase</fullName>
    </alternativeName>
    <alternativeName>
        <fullName evidence="7">Peptidoglycan polymerization terminase</fullName>
    </alternativeName>
</protein>
<feature type="region of interest" description="Disordered" evidence="8">
    <location>
        <begin position="1"/>
        <end position="256"/>
    </location>
</feature>
<feature type="site" description="Important for catalytic activity" evidence="7">
    <location>
        <position position="555"/>
    </location>
</feature>
<feature type="compositionally biased region" description="Low complexity" evidence="8">
    <location>
        <begin position="171"/>
        <end position="183"/>
    </location>
</feature>
<feature type="compositionally biased region" description="Low complexity" evidence="8">
    <location>
        <begin position="139"/>
        <end position="154"/>
    </location>
</feature>
<keyword evidence="1 7" id="KW-1003">Cell membrane</keyword>
<evidence type="ECO:0000256" key="1">
    <source>
        <dbReference type="ARBA" id="ARBA00022475"/>
    </source>
</evidence>
<dbReference type="PANTHER" id="PTHR30518">
    <property type="entry name" value="ENDOLYTIC MUREIN TRANSGLYCOSYLASE"/>
    <property type="match status" value="1"/>
</dbReference>
<comment type="function">
    <text evidence="7">Functions as a peptidoglycan terminase that cleaves nascent peptidoglycan strands endolytically to terminate their elongation.</text>
</comment>